<feature type="domain" description="N-acetyltransferase" evidence="3">
    <location>
        <begin position="1"/>
        <end position="143"/>
    </location>
</feature>
<dbReference type="EMBL" id="DTDV01000006">
    <property type="protein sequence ID" value="HGK23147.1"/>
    <property type="molecule type" value="Genomic_DNA"/>
</dbReference>
<dbReference type="PANTHER" id="PTHR37817:SF1">
    <property type="entry name" value="N-ACETYLTRANSFERASE EIS"/>
    <property type="match status" value="1"/>
</dbReference>
<dbReference type="InterPro" id="IPR051554">
    <property type="entry name" value="Acetyltransferase_Eis"/>
</dbReference>
<evidence type="ECO:0000256" key="1">
    <source>
        <dbReference type="ARBA" id="ARBA00022679"/>
    </source>
</evidence>
<dbReference type="Gene3D" id="3.40.630.30">
    <property type="match status" value="2"/>
</dbReference>
<dbReference type="Pfam" id="PF17668">
    <property type="entry name" value="Acetyltransf_17"/>
    <property type="match status" value="1"/>
</dbReference>
<dbReference type="GO" id="GO:0034069">
    <property type="term" value="F:aminoglycoside N-acetyltransferase activity"/>
    <property type="evidence" value="ECO:0007669"/>
    <property type="project" value="TreeGrafter"/>
</dbReference>
<dbReference type="AlphaFoldDB" id="A0A7V4DWX8"/>
<dbReference type="SUPFAM" id="SSF55718">
    <property type="entry name" value="SCP-like"/>
    <property type="match status" value="1"/>
</dbReference>
<name>A0A7V4DWX8_DICTH</name>
<dbReference type="Pfam" id="PF13527">
    <property type="entry name" value="Acetyltransf_9"/>
    <property type="match status" value="1"/>
</dbReference>
<dbReference type="InterPro" id="IPR016181">
    <property type="entry name" value="Acyl_CoA_acyltransferase"/>
</dbReference>
<evidence type="ECO:0000259" key="3">
    <source>
        <dbReference type="PROSITE" id="PS51186"/>
    </source>
</evidence>
<evidence type="ECO:0000256" key="2">
    <source>
        <dbReference type="ARBA" id="ARBA00023315"/>
    </source>
</evidence>
<dbReference type="InterPro" id="IPR000182">
    <property type="entry name" value="GNAT_dom"/>
</dbReference>
<comment type="caution">
    <text evidence="4">The sequence shown here is derived from an EMBL/GenBank/DDBJ whole genome shotgun (WGS) entry which is preliminary data.</text>
</comment>
<dbReference type="InterPro" id="IPR041380">
    <property type="entry name" value="Acetyltransf_17"/>
</dbReference>
<dbReference type="RefSeq" id="WP_149122714.1">
    <property type="nucleotide sequence ID" value="NZ_VTFL01000002.1"/>
</dbReference>
<accession>A0A7V4DWX8</accession>
<dbReference type="PANTHER" id="PTHR37817">
    <property type="entry name" value="N-ACETYLTRANSFERASE EIS"/>
    <property type="match status" value="1"/>
</dbReference>
<dbReference type="Pfam" id="PF13530">
    <property type="entry name" value="SCP2_2"/>
    <property type="match status" value="1"/>
</dbReference>
<dbReference type="Gene3D" id="3.30.1050.10">
    <property type="entry name" value="SCP2 sterol-binding domain"/>
    <property type="match status" value="1"/>
</dbReference>
<gene>
    <name evidence="4" type="ORF">ENU78_01640</name>
</gene>
<evidence type="ECO:0000313" key="4">
    <source>
        <dbReference type="EMBL" id="HGK23147.1"/>
    </source>
</evidence>
<organism evidence="4">
    <name type="scientific">Dictyoglomus thermophilum</name>
    <dbReference type="NCBI Taxonomy" id="14"/>
    <lineage>
        <taxon>Bacteria</taxon>
        <taxon>Pseudomonadati</taxon>
        <taxon>Dictyoglomota</taxon>
        <taxon>Dictyoglomia</taxon>
        <taxon>Dictyoglomales</taxon>
        <taxon>Dictyoglomaceae</taxon>
        <taxon>Dictyoglomus</taxon>
    </lineage>
</organism>
<protein>
    <submittedName>
        <fullName evidence="4">GNAT family N-acetyltransferase</fullName>
    </submittedName>
</protein>
<dbReference type="SUPFAM" id="SSF55729">
    <property type="entry name" value="Acyl-CoA N-acyltransferases (Nat)"/>
    <property type="match status" value="1"/>
</dbReference>
<sequence length="387" mass="45321">MEIIRLNPSYIDDLIELWSQSFAFPYEQVSTWVNEKSIRNCIGAIENNKLVSALSIIPMEGYVRGELFSFSGIGGVATLPEKRGKNYVHYLLREAIRISKENSSTFSSLYPFSFEFYRTFGWELGGFQKRYRRKTYSIPKFPEMEKVKRIPLEDWKLIKPVYDKFSKNFSGSIKRTDERWESLIFRTRTLTYLYIYEDKEIEGYLLYSVEKTNINRIVVREMITLNTSAYKGFLSLFSRQAMTIEEVEWTAPLDDPLPFILPNPRGECFIEPTFMIRVIDVERALSSLKYDENINIKIALKIKDEHGEWNDGIWNLEIENGKGNLEKKDGLEYDIAININTLSQIIIGTISPKTAYNLGYIEVNNFNALNDFNKLFSEHPTFCWDYF</sequence>
<proteinExistence type="predicted"/>
<keyword evidence="2" id="KW-0012">Acyltransferase</keyword>
<reference evidence="4" key="1">
    <citation type="journal article" date="2020" name="mSystems">
        <title>Genome- and Community-Level Interaction Insights into Carbon Utilization and Element Cycling Functions of Hydrothermarchaeota in Hydrothermal Sediment.</title>
        <authorList>
            <person name="Zhou Z."/>
            <person name="Liu Y."/>
            <person name="Xu W."/>
            <person name="Pan J."/>
            <person name="Luo Z.H."/>
            <person name="Li M."/>
        </authorList>
    </citation>
    <scope>NUCLEOTIDE SEQUENCE [LARGE SCALE GENOMIC DNA]</scope>
    <source>
        <strain evidence="4">SpSt-70</strain>
    </source>
</reference>
<dbReference type="FunFam" id="3.30.1050.10:FF:000008">
    <property type="entry name" value="N-acetyltransferase Eis"/>
    <property type="match status" value="1"/>
</dbReference>
<dbReference type="PROSITE" id="PS51186">
    <property type="entry name" value="GNAT"/>
    <property type="match status" value="1"/>
</dbReference>
<dbReference type="InterPro" id="IPR025559">
    <property type="entry name" value="Eis_dom"/>
</dbReference>
<keyword evidence="1 4" id="KW-0808">Transferase</keyword>
<dbReference type="GO" id="GO:0030649">
    <property type="term" value="P:aminoglycoside antibiotic catabolic process"/>
    <property type="evidence" value="ECO:0007669"/>
    <property type="project" value="TreeGrafter"/>
</dbReference>
<dbReference type="InterPro" id="IPR036527">
    <property type="entry name" value="SCP2_sterol-bd_dom_sf"/>
</dbReference>